<proteinExistence type="predicted"/>
<gene>
    <name evidence="2" type="ORF">HY912_13190</name>
</gene>
<dbReference type="InterPro" id="IPR007029">
    <property type="entry name" value="YHS_dom"/>
</dbReference>
<evidence type="ECO:0000259" key="1">
    <source>
        <dbReference type="SMART" id="SM00746"/>
    </source>
</evidence>
<dbReference type="InterPro" id="IPR011017">
    <property type="entry name" value="TRASH_dom"/>
</dbReference>
<comment type="caution">
    <text evidence="2">The sequence shown here is derived from an EMBL/GenBank/DDBJ whole genome shotgun (WGS) entry which is preliminary data.</text>
</comment>
<name>A0A9D6Z6U2_9BACT</name>
<evidence type="ECO:0000313" key="2">
    <source>
        <dbReference type="EMBL" id="MBI5250441.1"/>
    </source>
</evidence>
<dbReference type="Proteomes" id="UP000807825">
    <property type="component" value="Unassembled WGS sequence"/>
</dbReference>
<evidence type="ECO:0000313" key="3">
    <source>
        <dbReference type="Proteomes" id="UP000807825"/>
    </source>
</evidence>
<dbReference type="SMART" id="SM00746">
    <property type="entry name" value="TRASH"/>
    <property type="match status" value="1"/>
</dbReference>
<sequence>MWAKFLLFAAVIYTGVRVARFLARFLASSPSEEKRGIDEKPSGFNEMVRDPVCGLYITSNSSLSAVRRGSQYWFCSEECRRKFLQKEG</sequence>
<feature type="domain" description="TRASH" evidence="1">
    <location>
        <begin position="50"/>
        <end position="87"/>
    </location>
</feature>
<accession>A0A9D6Z6U2</accession>
<reference evidence="2" key="1">
    <citation type="submission" date="2020-07" db="EMBL/GenBank/DDBJ databases">
        <title>Huge and variable diversity of episymbiotic CPR bacteria and DPANN archaea in groundwater ecosystems.</title>
        <authorList>
            <person name="He C.Y."/>
            <person name="Keren R."/>
            <person name="Whittaker M."/>
            <person name="Farag I.F."/>
            <person name="Doudna J."/>
            <person name="Cate J.H.D."/>
            <person name="Banfield J.F."/>
        </authorList>
    </citation>
    <scope>NUCLEOTIDE SEQUENCE</scope>
    <source>
        <strain evidence="2">NC_groundwater_1664_Pr3_B-0.1um_52_9</strain>
    </source>
</reference>
<dbReference type="AlphaFoldDB" id="A0A9D6Z6U2"/>
<dbReference type="Pfam" id="PF04945">
    <property type="entry name" value="YHS"/>
    <property type="match status" value="1"/>
</dbReference>
<protein>
    <submittedName>
        <fullName evidence="2">YHS domain-containing protein</fullName>
    </submittedName>
</protein>
<organism evidence="2 3">
    <name type="scientific">Desulfomonile tiedjei</name>
    <dbReference type="NCBI Taxonomy" id="2358"/>
    <lineage>
        <taxon>Bacteria</taxon>
        <taxon>Pseudomonadati</taxon>
        <taxon>Thermodesulfobacteriota</taxon>
        <taxon>Desulfomonilia</taxon>
        <taxon>Desulfomonilales</taxon>
        <taxon>Desulfomonilaceae</taxon>
        <taxon>Desulfomonile</taxon>
    </lineage>
</organism>
<dbReference type="EMBL" id="JACRDE010000346">
    <property type="protein sequence ID" value="MBI5250441.1"/>
    <property type="molecule type" value="Genomic_DNA"/>
</dbReference>